<dbReference type="EMBL" id="KK853145">
    <property type="protein sequence ID" value="KDR10730.1"/>
    <property type="molecule type" value="Genomic_DNA"/>
</dbReference>
<evidence type="ECO:0000313" key="1">
    <source>
        <dbReference type="EMBL" id="KDR10730.1"/>
    </source>
</evidence>
<dbReference type="InParanoid" id="A0A067QQ70"/>
<proteinExistence type="predicted"/>
<reference evidence="1 2" key="1">
    <citation type="journal article" date="2014" name="Nat. Commun.">
        <title>Molecular traces of alternative social organization in a termite genome.</title>
        <authorList>
            <person name="Terrapon N."/>
            <person name="Li C."/>
            <person name="Robertson H.M."/>
            <person name="Ji L."/>
            <person name="Meng X."/>
            <person name="Booth W."/>
            <person name="Chen Z."/>
            <person name="Childers C.P."/>
            <person name="Glastad K.M."/>
            <person name="Gokhale K."/>
            <person name="Gowin J."/>
            <person name="Gronenberg W."/>
            <person name="Hermansen R.A."/>
            <person name="Hu H."/>
            <person name="Hunt B.G."/>
            <person name="Huylmans A.K."/>
            <person name="Khalil S.M."/>
            <person name="Mitchell R.D."/>
            <person name="Munoz-Torres M.C."/>
            <person name="Mustard J.A."/>
            <person name="Pan H."/>
            <person name="Reese J.T."/>
            <person name="Scharf M.E."/>
            <person name="Sun F."/>
            <person name="Vogel H."/>
            <person name="Xiao J."/>
            <person name="Yang W."/>
            <person name="Yang Z."/>
            <person name="Yang Z."/>
            <person name="Zhou J."/>
            <person name="Zhu J."/>
            <person name="Brent C.S."/>
            <person name="Elsik C.G."/>
            <person name="Goodisman M.A."/>
            <person name="Liberles D.A."/>
            <person name="Roe R.M."/>
            <person name="Vargo E.L."/>
            <person name="Vilcinskas A."/>
            <person name="Wang J."/>
            <person name="Bornberg-Bauer E."/>
            <person name="Korb J."/>
            <person name="Zhang G."/>
            <person name="Liebig J."/>
        </authorList>
    </citation>
    <scope>NUCLEOTIDE SEQUENCE [LARGE SCALE GENOMIC DNA]</scope>
    <source>
        <tissue evidence="1">Whole organism</tissue>
    </source>
</reference>
<organism evidence="1 2">
    <name type="scientific">Zootermopsis nevadensis</name>
    <name type="common">Dampwood termite</name>
    <dbReference type="NCBI Taxonomy" id="136037"/>
    <lineage>
        <taxon>Eukaryota</taxon>
        <taxon>Metazoa</taxon>
        <taxon>Ecdysozoa</taxon>
        <taxon>Arthropoda</taxon>
        <taxon>Hexapoda</taxon>
        <taxon>Insecta</taxon>
        <taxon>Pterygota</taxon>
        <taxon>Neoptera</taxon>
        <taxon>Polyneoptera</taxon>
        <taxon>Dictyoptera</taxon>
        <taxon>Blattodea</taxon>
        <taxon>Blattoidea</taxon>
        <taxon>Termitoidae</taxon>
        <taxon>Termopsidae</taxon>
        <taxon>Zootermopsis</taxon>
    </lineage>
</organism>
<accession>A0A067QQ70</accession>
<dbReference type="AlphaFoldDB" id="A0A067QQ70"/>
<dbReference type="Proteomes" id="UP000027135">
    <property type="component" value="Unassembled WGS sequence"/>
</dbReference>
<gene>
    <name evidence="1" type="ORF">L798_15391</name>
</gene>
<sequence length="74" mass="8415">MVGSSIAKTNTKFRDSVKPETRLIITLRFLASGDPYTSLMYTFKVSKQLISEIVPEVCRCLNEALSDYIKVSYF</sequence>
<dbReference type="OMA" id="KLMEKWY"/>
<name>A0A067QQ70_ZOONE</name>
<evidence type="ECO:0008006" key="3">
    <source>
        <dbReference type="Google" id="ProtNLM"/>
    </source>
</evidence>
<evidence type="ECO:0000313" key="2">
    <source>
        <dbReference type="Proteomes" id="UP000027135"/>
    </source>
</evidence>
<dbReference type="STRING" id="136037.A0A067QQ70"/>
<protein>
    <recommendedName>
        <fullName evidence="3">Nuclease HARBI1</fullName>
    </recommendedName>
</protein>
<keyword evidence="2" id="KW-1185">Reference proteome</keyword>